<comment type="caution">
    <text evidence="1">The sequence shown here is derived from an EMBL/GenBank/DDBJ whole genome shotgun (WGS) entry which is preliminary data.</text>
</comment>
<dbReference type="EMBL" id="PHFL01000010">
    <property type="protein sequence ID" value="RFM25134.1"/>
    <property type="molecule type" value="Genomic_DNA"/>
</dbReference>
<dbReference type="Pfam" id="PF02482">
    <property type="entry name" value="Ribosomal_S30AE"/>
    <property type="match status" value="1"/>
</dbReference>
<protein>
    <submittedName>
        <fullName evidence="1">Ribosome-associated translation inhibitor RaiA</fullName>
    </submittedName>
</protein>
<dbReference type="Gene3D" id="3.30.160.100">
    <property type="entry name" value="Ribosome hibernation promotion factor-like"/>
    <property type="match status" value="1"/>
</dbReference>
<accession>A0A395M5B7</accession>
<dbReference type="AlphaFoldDB" id="A0A395M5B7"/>
<dbReference type="SUPFAM" id="SSF69754">
    <property type="entry name" value="Ribosome binding protein Y (YfiA homologue)"/>
    <property type="match status" value="1"/>
</dbReference>
<gene>
    <name evidence="1" type="ORF">D0433_02530</name>
</gene>
<organism evidence="1 2">
    <name type="scientific">Candidatus Thermochlorobacter aerophilus</name>
    <dbReference type="NCBI Taxonomy" id="1868324"/>
    <lineage>
        <taxon>Bacteria</taxon>
        <taxon>Pseudomonadati</taxon>
        <taxon>Chlorobiota</taxon>
        <taxon>Chlorobiia</taxon>
        <taxon>Chlorobiales</taxon>
        <taxon>Candidatus Thermochlorobacteriaceae</taxon>
        <taxon>Candidatus Thermochlorobacter</taxon>
    </lineage>
</organism>
<evidence type="ECO:0000313" key="2">
    <source>
        <dbReference type="Proteomes" id="UP000266389"/>
    </source>
</evidence>
<evidence type="ECO:0000313" key="1">
    <source>
        <dbReference type="EMBL" id="RFM25134.1"/>
    </source>
</evidence>
<dbReference type="InterPro" id="IPR003489">
    <property type="entry name" value="RHF/RaiA"/>
</dbReference>
<sequence>MQVYFTVRHTSKHHHPVESYARTAVQEFKKYYNGITDCRIVLDHQKNDYVNNKLAEITVHVHDHTFVSKEAADTYEKAIDACVEHISRQLQKHKEKVRHL</sequence>
<dbReference type="Proteomes" id="UP000266389">
    <property type="component" value="Unassembled WGS sequence"/>
</dbReference>
<dbReference type="InterPro" id="IPR036567">
    <property type="entry name" value="RHF-like"/>
</dbReference>
<dbReference type="CDD" id="cd00552">
    <property type="entry name" value="RaiA"/>
    <property type="match status" value="1"/>
</dbReference>
<name>A0A395M5B7_9BACT</name>
<reference evidence="1 2" key="1">
    <citation type="journal article" date="2011" name="ISME J.">
        <title>Community ecology of hot spring cyanobacterial mats: predominant populations and their functional potential.</title>
        <authorList>
            <person name="Klatt C.G."/>
            <person name="Wood J.M."/>
            <person name="Rusch D.B."/>
            <person name="Bateson M.M."/>
            <person name="Hamamura N."/>
            <person name="Heidelberg J.F."/>
            <person name="Grossman A.R."/>
            <person name="Bhaya D."/>
            <person name="Cohan F.M."/>
            <person name="Kuhl M."/>
            <person name="Bryant D.A."/>
            <person name="Ward D.M."/>
        </authorList>
    </citation>
    <scope>NUCLEOTIDE SEQUENCE [LARGE SCALE GENOMIC DNA]</scope>
    <source>
        <strain evidence="1">OS</strain>
    </source>
</reference>
<proteinExistence type="predicted"/>